<keyword evidence="1" id="KW-0812">Transmembrane</keyword>
<proteinExistence type="predicted"/>
<dbReference type="PANTHER" id="PTHR21344">
    <property type="entry name" value="RAL GTPASE-ACTIVATING PROTEIN SUBUNIT BETA"/>
    <property type="match status" value="1"/>
</dbReference>
<keyword evidence="1" id="KW-1133">Transmembrane helix</keyword>
<evidence type="ECO:0000313" key="2">
    <source>
        <dbReference type="EMBL" id="VEL36896.1"/>
    </source>
</evidence>
<sequence>MSSSRSNISIMVLTAFSPEMFVYMDCKRAMRSICEFIASQCSRERKDHKRWLHSVIVAAYFCLSVWLVHRSRIILADRESLKAVLETIELGISGSKSSVSPGFALASEAGTNSAPPQPAISVSGLLSGQTGVVLKADKPMAPASRRVREAA</sequence>
<keyword evidence="3" id="KW-1185">Reference proteome</keyword>
<comment type="caution">
    <text evidence="2">The sequence shown here is derived from an EMBL/GenBank/DDBJ whole genome shotgun (WGS) entry which is preliminary data.</text>
</comment>
<accession>A0A3S5BRX5</accession>
<dbReference type="GO" id="GO:0005096">
    <property type="term" value="F:GTPase activator activity"/>
    <property type="evidence" value="ECO:0007669"/>
    <property type="project" value="InterPro"/>
</dbReference>
<dbReference type="OrthoDB" id="10009983at2759"/>
<reference evidence="2" key="1">
    <citation type="submission" date="2018-11" db="EMBL/GenBank/DDBJ databases">
        <authorList>
            <consortium name="Pathogen Informatics"/>
        </authorList>
    </citation>
    <scope>NUCLEOTIDE SEQUENCE</scope>
</reference>
<keyword evidence="1" id="KW-0472">Membrane</keyword>
<evidence type="ECO:0000256" key="1">
    <source>
        <dbReference type="SAM" id="Phobius"/>
    </source>
</evidence>
<dbReference type="EMBL" id="CAAALY010253497">
    <property type="protein sequence ID" value="VEL36896.1"/>
    <property type="molecule type" value="Genomic_DNA"/>
</dbReference>
<protein>
    <submittedName>
        <fullName evidence="2">Uncharacterized protein</fullName>
    </submittedName>
</protein>
<dbReference type="InterPro" id="IPR039930">
    <property type="entry name" value="RALGAPB"/>
</dbReference>
<feature type="transmembrane region" description="Helical" evidence="1">
    <location>
        <begin position="51"/>
        <end position="69"/>
    </location>
</feature>
<feature type="non-terminal residue" evidence="2">
    <location>
        <position position="151"/>
    </location>
</feature>
<name>A0A3S5BRX5_9PLAT</name>
<organism evidence="2 3">
    <name type="scientific">Protopolystoma xenopodis</name>
    <dbReference type="NCBI Taxonomy" id="117903"/>
    <lineage>
        <taxon>Eukaryota</taxon>
        <taxon>Metazoa</taxon>
        <taxon>Spiralia</taxon>
        <taxon>Lophotrochozoa</taxon>
        <taxon>Platyhelminthes</taxon>
        <taxon>Monogenea</taxon>
        <taxon>Polyopisthocotylea</taxon>
        <taxon>Polystomatidea</taxon>
        <taxon>Polystomatidae</taxon>
        <taxon>Protopolystoma</taxon>
    </lineage>
</organism>
<dbReference type="AlphaFoldDB" id="A0A3S5BRX5"/>
<gene>
    <name evidence="2" type="ORF">PXEA_LOCUS30336</name>
</gene>
<evidence type="ECO:0000313" key="3">
    <source>
        <dbReference type="Proteomes" id="UP000784294"/>
    </source>
</evidence>
<dbReference type="Proteomes" id="UP000784294">
    <property type="component" value="Unassembled WGS sequence"/>
</dbReference>
<dbReference type="PANTHER" id="PTHR21344:SF1">
    <property type="entry name" value="RAL GTPASE-ACTIVATING PROTEIN SUBUNIT BETA"/>
    <property type="match status" value="1"/>
</dbReference>